<dbReference type="KEGG" id="hazt:108676154"/>
<evidence type="ECO:0000313" key="3">
    <source>
        <dbReference type="RefSeq" id="XP_018019686.1"/>
    </source>
</evidence>
<dbReference type="GeneID" id="108676154"/>
<reference evidence="3" key="1">
    <citation type="submission" date="2025-08" db="UniProtKB">
        <authorList>
            <consortium name="RefSeq"/>
        </authorList>
    </citation>
    <scope>IDENTIFICATION</scope>
    <source>
        <tissue evidence="3">Whole organism</tissue>
    </source>
</reference>
<organism evidence="2 3">
    <name type="scientific">Hyalella azteca</name>
    <name type="common">Amphipod</name>
    <dbReference type="NCBI Taxonomy" id="294128"/>
    <lineage>
        <taxon>Eukaryota</taxon>
        <taxon>Metazoa</taxon>
        <taxon>Ecdysozoa</taxon>
        <taxon>Arthropoda</taxon>
        <taxon>Crustacea</taxon>
        <taxon>Multicrustacea</taxon>
        <taxon>Malacostraca</taxon>
        <taxon>Eumalacostraca</taxon>
        <taxon>Peracarida</taxon>
        <taxon>Amphipoda</taxon>
        <taxon>Senticaudata</taxon>
        <taxon>Talitrida</taxon>
        <taxon>Talitroidea</taxon>
        <taxon>Hyalellidae</taxon>
        <taxon>Hyalella</taxon>
    </lineage>
</organism>
<gene>
    <name evidence="3" type="primary">LOC108676154</name>
</gene>
<accession>A0A8B7P3R3</accession>
<sequence length="142" mass="16195">MSTRTRNQCKSCGVSRSPSSQENVVCSECREILEEAKKLAEADEEIASLRHAVASLRQKVEESNAEIASLREQLSALEEQLSAAVEQFKGEDAESLERYLAERRALREELRREQASRAQFERTMREALDKMKEAQDDEDSDE</sequence>
<dbReference type="Gene3D" id="1.20.5.340">
    <property type="match status" value="1"/>
</dbReference>
<evidence type="ECO:0000256" key="1">
    <source>
        <dbReference type="SAM" id="Coils"/>
    </source>
</evidence>
<dbReference type="Proteomes" id="UP000694843">
    <property type="component" value="Unplaced"/>
</dbReference>
<name>A0A8B7P3R3_HYAAZ</name>
<feature type="coiled-coil region" evidence="1">
    <location>
        <begin position="32"/>
        <end position="137"/>
    </location>
</feature>
<dbReference type="AlphaFoldDB" id="A0A8B7P3R3"/>
<proteinExistence type="predicted"/>
<evidence type="ECO:0000313" key="2">
    <source>
        <dbReference type="Proteomes" id="UP000694843"/>
    </source>
</evidence>
<keyword evidence="1" id="KW-0175">Coiled coil</keyword>
<dbReference type="RefSeq" id="XP_018019686.1">
    <property type="nucleotide sequence ID" value="XM_018164197.2"/>
</dbReference>
<keyword evidence="2" id="KW-1185">Reference proteome</keyword>
<protein>
    <submittedName>
        <fullName evidence="3">Ribonuclease Y</fullName>
    </submittedName>
</protein>